<evidence type="ECO:0000256" key="1">
    <source>
        <dbReference type="SAM" id="Phobius"/>
    </source>
</evidence>
<feature type="transmembrane region" description="Helical" evidence="1">
    <location>
        <begin position="155"/>
        <end position="173"/>
    </location>
</feature>
<dbReference type="EMBL" id="PUFI01000005">
    <property type="protein sequence ID" value="TDG69471.1"/>
    <property type="molecule type" value="Genomic_DNA"/>
</dbReference>
<dbReference type="Pfam" id="PF01569">
    <property type="entry name" value="PAP2"/>
    <property type="match status" value="1"/>
</dbReference>
<proteinExistence type="predicted"/>
<dbReference type="PANTHER" id="PTHR14969:SF54">
    <property type="entry name" value="PHOSPHATIDYLGLYCEROPHOSPHATASE B"/>
    <property type="match status" value="1"/>
</dbReference>
<evidence type="ECO:0000313" key="4">
    <source>
        <dbReference type="Proteomes" id="UP000295681"/>
    </source>
</evidence>
<feature type="transmembrane region" description="Helical" evidence="1">
    <location>
        <begin position="296"/>
        <end position="315"/>
    </location>
</feature>
<dbReference type="AlphaFoldDB" id="A0A4R5NBJ4"/>
<dbReference type="Proteomes" id="UP000295681">
    <property type="component" value="Unassembled WGS sequence"/>
</dbReference>
<evidence type="ECO:0000313" key="3">
    <source>
        <dbReference type="EMBL" id="TDG69471.1"/>
    </source>
</evidence>
<dbReference type="SUPFAM" id="SSF48317">
    <property type="entry name" value="Acid phosphatase/Vanadium-dependent haloperoxidase"/>
    <property type="match status" value="1"/>
</dbReference>
<name>A0A4R5NBJ4_9LACO</name>
<comment type="caution">
    <text evidence="3">The sequence shown here is derived from an EMBL/GenBank/DDBJ whole genome shotgun (WGS) entry which is preliminary data.</text>
</comment>
<dbReference type="InterPro" id="IPR036938">
    <property type="entry name" value="PAP2/HPO_sf"/>
</dbReference>
<keyword evidence="1" id="KW-0472">Membrane</keyword>
<feature type="transmembrane region" description="Helical" evidence="1">
    <location>
        <begin position="185"/>
        <end position="204"/>
    </location>
</feature>
<gene>
    <name evidence="3" type="ORF">C5L23_000933</name>
</gene>
<sequence>MMQQLNDVLGSEFDEHRLNFSTTSGEWRGVKIYLSIVLVALLIATFFDQQISHFIVNQNSIFGNIFQNYADGGEFIVLFVSFQMIAWFTWFECQEPVTRGLMTALALGFSFNQLFDQFTDAMTYTYSMLGNIAKGIPAGVANNDTAATSLYPQSLQWFLTALTFLFLSWLFFIYVSHKSSQQRRYFFFAALIGILVAKTADTTINDMKDLWGRFRPYEISASGAEFTPWYHLNGVNGHKSFPSGHTMSGFLFLYLTFFVPRENRSWQKGMTIFGLAMGTLTALSRVRIGAHWLSDVSMSALIVGTIIFLASRLLGAHFIEPDKAS</sequence>
<feature type="domain" description="Phosphatidic acid phosphatase type 2/haloperoxidase" evidence="2">
    <location>
        <begin position="189"/>
        <end position="312"/>
    </location>
</feature>
<evidence type="ECO:0000259" key="2">
    <source>
        <dbReference type="SMART" id="SM00014"/>
    </source>
</evidence>
<accession>A0A4R5NBJ4</accession>
<keyword evidence="1" id="KW-1133">Transmembrane helix</keyword>
<dbReference type="InterPro" id="IPR000326">
    <property type="entry name" value="PAP2/HPO"/>
</dbReference>
<dbReference type="CDD" id="cd03396">
    <property type="entry name" value="PAP2_like_6"/>
    <property type="match status" value="1"/>
</dbReference>
<dbReference type="SMART" id="SM00014">
    <property type="entry name" value="acidPPc"/>
    <property type="match status" value="1"/>
</dbReference>
<keyword evidence="4" id="KW-1185">Reference proteome</keyword>
<reference evidence="3 4" key="1">
    <citation type="journal article" date="2019" name="Appl. Microbiol. Biotechnol.">
        <title>Uncovering carbohydrate metabolism through a genotype-phenotype association study of 56 lactic acid bacteria genomes.</title>
        <authorList>
            <person name="Buron-Moles G."/>
            <person name="Chailyan A."/>
            <person name="Dolejs I."/>
            <person name="Forster J."/>
            <person name="Miks M.H."/>
        </authorList>
    </citation>
    <scope>NUCLEOTIDE SEQUENCE [LARGE SCALE GENOMIC DNA]</scope>
    <source>
        <strain evidence="3 4">ATCC 700006</strain>
    </source>
</reference>
<keyword evidence="1" id="KW-0812">Transmembrane</keyword>
<dbReference type="Gene3D" id="1.20.144.10">
    <property type="entry name" value="Phosphatidic acid phosphatase type 2/haloperoxidase"/>
    <property type="match status" value="1"/>
</dbReference>
<feature type="transmembrane region" description="Helical" evidence="1">
    <location>
        <begin position="68"/>
        <end position="90"/>
    </location>
</feature>
<feature type="transmembrane region" description="Helical" evidence="1">
    <location>
        <begin position="30"/>
        <end position="47"/>
    </location>
</feature>
<organism evidence="3 4">
    <name type="scientific">Leuconostoc fallax</name>
    <dbReference type="NCBI Taxonomy" id="1251"/>
    <lineage>
        <taxon>Bacteria</taxon>
        <taxon>Bacillati</taxon>
        <taxon>Bacillota</taxon>
        <taxon>Bacilli</taxon>
        <taxon>Lactobacillales</taxon>
        <taxon>Lactobacillaceae</taxon>
        <taxon>Leuconostoc</taxon>
    </lineage>
</organism>
<protein>
    <recommendedName>
        <fullName evidence="2">Phosphatidic acid phosphatase type 2/haloperoxidase domain-containing protein</fullName>
    </recommendedName>
</protein>
<dbReference type="PANTHER" id="PTHR14969">
    <property type="entry name" value="SPHINGOSINE-1-PHOSPHATE PHOSPHOHYDROLASE"/>
    <property type="match status" value="1"/>
</dbReference>
<dbReference type="GO" id="GO:0005886">
    <property type="term" value="C:plasma membrane"/>
    <property type="evidence" value="ECO:0007669"/>
    <property type="project" value="TreeGrafter"/>
</dbReference>
<feature type="transmembrane region" description="Helical" evidence="1">
    <location>
        <begin position="241"/>
        <end position="259"/>
    </location>
</feature>
<dbReference type="STRING" id="907931.GCA_000165675_01464"/>